<dbReference type="RefSeq" id="WP_152585969.1">
    <property type="nucleotide sequence ID" value="NZ_CP045423.1"/>
</dbReference>
<accession>A0A5P9JYJ7</accession>
<dbReference type="KEGG" id="mico:GDR74_08855"/>
<organism evidence="1 2">
    <name type="scientific">Microvirga thermotolerans</name>
    <dbReference type="NCBI Taxonomy" id="2651334"/>
    <lineage>
        <taxon>Bacteria</taxon>
        <taxon>Pseudomonadati</taxon>
        <taxon>Pseudomonadota</taxon>
        <taxon>Alphaproteobacteria</taxon>
        <taxon>Hyphomicrobiales</taxon>
        <taxon>Methylobacteriaceae</taxon>
        <taxon>Microvirga</taxon>
    </lineage>
</organism>
<dbReference type="EMBL" id="CP045423">
    <property type="protein sequence ID" value="QFU16325.1"/>
    <property type="molecule type" value="Genomic_DNA"/>
</dbReference>
<keyword evidence="2" id="KW-1185">Reference proteome</keyword>
<evidence type="ECO:0000313" key="2">
    <source>
        <dbReference type="Proteomes" id="UP000325614"/>
    </source>
</evidence>
<proteinExistence type="predicted"/>
<evidence type="ECO:0000313" key="1">
    <source>
        <dbReference type="EMBL" id="QFU16325.1"/>
    </source>
</evidence>
<dbReference type="AlphaFoldDB" id="A0A5P9JYJ7"/>
<protein>
    <submittedName>
        <fullName evidence="1">Uncharacterized protein</fullName>
    </submittedName>
</protein>
<name>A0A5P9JYJ7_9HYPH</name>
<sequence length="94" mass="11017">MTFNRRAIDGFGQRPVMYSPEILPRLQSLLARLADIDFAFERDLESVSRGEVDERLKRKERAILRTRHRDRRAPYLRDIAALQARIYDASGREG</sequence>
<dbReference type="Proteomes" id="UP000325614">
    <property type="component" value="Chromosome"/>
</dbReference>
<gene>
    <name evidence="1" type="ORF">GDR74_08855</name>
</gene>
<reference evidence="1 2" key="1">
    <citation type="submission" date="2019-10" db="EMBL/GenBank/DDBJ databases">
        <title>Isolation, Identification of Microvirga thermotolerans HR1, a novel thermophilic bacterium and Comparative Genomics of the genus Microvirga.</title>
        <authorList>
            <person name="Li J."/>
            <person name="Zhang W."/>
            <person name="Lin M."/>
            <person name="Wang J."/>
        </authorList>
    </citation>
    <scope>NUCLEOTIDE SEQUENCE [LARGE SCALE GENOMIC DNA]</scope>
    <source>
        <strain evidence="1 2">HR1</strain>
    </source>
</reference>